<dbReference type="CDD" id="cd02042">
    <property type="entry name" value="ParAB_family"/>
    <property type="match status" value="1"/>
</dbReference>
<dbReference type="PANTHER" id="PTHR13696">
    <property type="entry name" value="P-LOOP CONTAINING NUCLEOSIDE TRIPHOSPHATE HYDROLASE"/>
    <property type="match status" value="1"/>
</dbReference>
<evidence type="ECO:0000313" key="2">
    <source>
        <dbReference type="EMBL" id="NKC69050.1"/>
    </source>
</evidence>
<dbReference type="Proteomes" id="UP000521358">
    <property type="component" value="Unassembled WGS sequence"/>
</dbReference>
<dbReference type="SUPFAM" id="SSF52540">
    <property type="entry name" value="P-loop containing nucleoside triphosphate hydrolases"/>
    <property type="match status" value="1"/>
</dbReference>
<reference evidence="2 3" key="1">
    <citation type="submission" date="2020-03" db="EMBL/GenBank/DDBJ databases">
        <title>Bacterial samples isolated from urine from healthy bovine heifers (Gyr breed).</title>
        <authorList>
            <person name="Giannattasio-Ferraz S."/>
            <person name="Maskeri L."/>
            <person name="Penido A."/>
            <person name="Barbosa-Stancioli E.F."/>
            <person name="Putonti C."/>
        </authorList>
    </citation>
    <scope>NUCLEOTIDE SEQUENCE [LARGE SCALE GENOMIC DNA]</scope>
    <source>
        <strain evidence="2 3">UFMG-H7</strain>
    </source>
</reference>
<dbReference type="Pfam" id="PF13614">
    <property type="entry name" value="AAA_31"/>
    <property type="match status" value="1"/>
</dbReference>
<organism evidence="2 3">
    <name type="scientific">Vagococcus fluvialis</name>
    <dbReference type="NCBI Taxonomy" id="2738"/>
    <lineage>
        <taxon>Bacteria</taxon>
        <taxon>Bacillati</taxon>
        <taxon>Bacillota</taxon>
        <taxon>Bacilli</taxon>
        <taxon>Lactobacillales</taxon>
        <taxon>Enterococcaceae</taxon>
        <taxon>Vagococcus</taxon>
    </lineage>
</organism>
<dbReference type="EMBL" id="JAAVMB010000019">
    <property type="protein sequence ID" value="NKC69050.1"/>
    <property type="molecule type" value="Genomic_DNA"/>
</dbReference>
<feature type="domain" description="AAA" evidence="1">
    <location>
        <begin position="5"/>
        <end position="173"/>
    </location>
</feature>
<proteinExistence type="predicted"/>
<name>A0A7X6DB00_9ENTE</name>
<gene>
    <name evidence="2" type="ORF">HED35_13215</name>
</gene>
<evidence type="ECO:0000313" key="3">
    <source>
        <dbReference type="Proteomes" id="UP000521358"/>
    </source>
</evidence>
<protein>
    <submittedName>
        <fullName evidence="2">ParA family protein</fullName>
    </submittedName>
</protein>
<sequence length="267" mass="30598">MGNIKVVSFSAEKGGAGKTQGAMDFAEFLAFRGHKVALLDLDFSINLTTNYNVYNSSGLADNIFNGSKEKIELIDVKPNLKLIPGSTRLQSLNNDIQNKPNKDLLLFMWLMDNEGMFEDIEYLIIDTHNDFSTITRNAIAISNVVFSPIEPTRNSIYGKTNMDTQMEDFRKELVDPITRISYVNAKIVYYLNKIKHNTKVSRQLVEDTKNMDDVVAIVQSRELLNKMLFEGKTFLEAYQNKDFPREQKFIEDYMESLEKFKSILDNA</sequence>
<accession>A0A7X6DB00</accession>
<dbReference type="PANTHER" id="PTHR13696:SF99">
    <property type="entry name" value="COBYRINIC ACID AC-DIAMIDE SYNTHASE"/>
    <property type="match status" value="1"/>
</dbReference>
<dbReference type="InterPro" id="IPR027417">
    <property type="entry name" value="P-loop_NTPase"/>
</dbReference>
<dbReference type="RefSeq" id="WP_167808094.1">
    <property type="nucleotide sequence ID" value="NZ_JAAVMB010000019.1"/>
</dbReference>
<dbReference type="InterPro" id="IPR025669">
    <property type="entry name" value="AAA_dom"/>
</dbReference>
<comment type="caution">
    <text evidence="2">The sequence shown here is derived from an EMBL/GenBank/DDBJ whole genome shotgun (WGS) entry which is preliminary data.</text>
</comment>
<dbReference type="InterPro" id="IPR050678">
    <property type="entry name" value="DNA_Partitioning_ATPase"/>
</dbReference>
<evidence type="ECO:0000259" key="1">
    <source>
        <dbReference type="Pfam" id="PF13614"/>
    </source>
</evidence>
<dbReference type="Gene3D" id="3.40.50.300">
    <property type="entry name" value="P-loop containing nucleotide triphosphate hydrolases"/>
    <property type="match status" value="1"/>
</dbReference>
<dbReference type="AlphaFoldDB" id="A0A7X6DB00"/>